<dbReference type="PANTHER" id="PTHR42781">
    <property type="entry name" value="SPERMIDINE/PUTRESCINE IMPORT ATP-BINDING PROTEIN POTA"/>
    <property type="match status" value="1"/>
</dbReference>
<reference evidence="10 11" key="1">
    <citation type="submission" date="2015-09" db="EMBL/GenBank/DDBJ databases">
        <authorList>
            <person name="Jackson K.R."/>
            <person name="Lunt B.L."/>
            <person name="Fisher J.N.B."/>
            <person name="Gardner A.V."/>
            <person name="Bailey M.E."/>
            <person name="Deus L.M."/>
            <person name="Earl A.S."/>
            <person name="Gibby P.D."/>
            <person name="Hartmann K.A."/>
            <person name="Liu J.E."/>
            <person name="Manci A.M."/>
            <person name="Nielsen D.A."/>
            <person name="Solomon M.B."/>
            <person name="Breakwell D.P."/>
            <person name="Burnett S.H."/>
            <person name="Grose J.H."/>
        </authorList>
    </citation>
    <scope>NUCLEOTIDE SEQUENCE [LARGE SCALE GENOMIC DNA]</scope>
    <source>
        <strain evidence="10 11">16</strain>
    </source>
</reference>
<evidence type="ECO:0000256" key="5">
    <source>
        <dbReference type="ARBA" id="ARBA00022840"/>
    </source>
</evidence>
<dbReference type="EMBL" id="LJYW01000001">
    <property type="protein sequence ID" value="KPL53463.1"/>
    <property type="molecule type" value="Genomic_DNA"/>
</dbReference>
<sequence>MTVTTAPAMVELQGVSKRYADVDALHPVDLTIAKGEFVTLLGPSGSGKSTLLNLIAGMVAPSSGRIVIDGRDATTLPTNQRGLGMVFQNYALMPHMTVFENIAFPLQVRKVPKAEIRRRVGAVLDLIQLGHVANRRPRELSGGQQQRISLARCIVYNPALILMDEPLGALDKKLREQMQLEIKRLHAELGITMLYVTHDQDEALTMSDRIVLMNGGRIEQQGTPDTLYFRPETVFSAEFIGSSNLLAGTLEAGPDGAPVLRTALGTFPVPAPDRPIERGAKAMLLVRPENMTLQRGGDTVHVTGRIEDSILLGGVVRHFVRCADGSTIIVQELNQPGRVDAERGHEVAAGWLPQHGRLLPAPPAG</sequence>
<dbReference type="STRING" id="665126.ABB55_15580"/>
<dbReference type="Gene3D" id="3.40.50.300">
    <property type="entry name" value="P-loop containing nucleotide triphosphate hydrolases"/>
    <property type="match status" value="1"/>
</dbReference>
<evidence type="ECO:0000256" key="2">
    <source>
        <dbReference type="ARBA" id="ARBA00022448"/>
    </source>
</evidence>
<keyword evidence="6 8" id="KW-1278">Translocase</keyword>
<dbReference type="InterPro" id="IPR013611">
    <property type="entry name" value="Transp-assoc_OB_typ2"/>
</dbReference>
<evidence type="ECO:0000256" key="8">
    <source>
        <dbReference type="RuleBase" id="RU364083"/>
    </source>
</evidence>
<dbReference type="InterPro" id="IPR050093">
    <property type="entry name" value="ABC_SmlMolc_Importer"/>
</dbReference>
<dbReference type="InterPro" id="IPR005893">
    <property type="entry name" value="PotA-like"/>
</dbReference>
<dbReference type="FunFam" id="3.40.50.300:FF:000042">
    <property type="entry name" value="Maltose/maltodextrin ABC transporter, ATP-binding protein"/>
    <property type="match status" value="1"/>
</dbReference>
<comment type="caution">
    <text evidence="10">The sequence shown here is derived from an EMBL/GenBank/DDBJ whole genome shotgun (WGS) entry which is preliminary data.</text>
</comment>
<dbReference type="InterPro" id="IPR008995">
    <property type="entry name" value="Mo/tungstate-bd_C_term_dom"/>
</dbReference>
<dbReference type="InterPro" id="IPR017871">
    <property type="entry name" value="ABC_transporter-like_CS"/>
</dbReference>
<dbReference type="GO" id="GO:0005524">
    <property type="term" value="F:ATP binding"/>
    <property type="evidence" value="ECO:0007669"/>
    <property type="project" value="UniProtKB-KW"/>
</dbReference>
<evidence type="ECO:0000256" key="4">
    <source>
        <dbReference type="ARBA" id="ARBA00022741"/>
    </source>
</evidence>
<feature type="domain" description="ABC transporter" evidence="9">
    <location>
        <begin position="10"/>
        <end position="240"/>
    </location>
</feature>
<evidence type="ECO:0000256" key="7">
    <source>
        <dbReference type="ARBA" id="ARBA00023136"/>
    </source>
</evidence>
<keyword evidence="2 8" id="KW-0813">Transport</keyword>
<organism evidence="10 11">
    <name type="scientific">Prosthecodimorpha hirschii</name>
    <dbReference type="NCBI Taxonomy" id="665126"/>
    <lineage>
        <taxon>Bacteria</taxon>
        <taxon>Pseudomonadati</taxon>
        <taxon>Pseudomonadota</taxon>
        <taxon>Alphaproteobacteria</taxon>
        <taxon>Hyphomicrobiales</taxon>
        <taxon>Ancalomicrobiaceae</taxon>
        <taxon>Prosthecodimorpha</taxon>
    </lineage>
</organism>
<comment type="catalytic activity">
    <reaction evidence="8">
        <text>ATP + H2O + polyamine-[polyamine-binding protein]Side 1 = ADP + phosphate + polyamineSide 2 + [polyamine-binding protein]Side 1.</text>
        <dbReference type="EC" id="7.6.2.11"/>
    </reaction>
</comment>
<dbReference type="Pfam" id="PF00005">
    <property type="entry name" value="ABC_tran"/>
    <property type="match status" value="1"/>
</dbReference>
<comment type="subcellular location">
    <subcellularLocation>
        <location evidence="1">Cell inner membrane</location>
        <topology evidence="1">Peripheral membrane protein</topology>
    </subcellularLocation>
</comment>
<dbReference type="GO" id="GO:0016887">
    <property type="term" value="F:ATP hydrolysis activity"/>
    <property type="evidence" value="ECO:0007669"/>
    <property type="project" value="InterPro"/>
</dbReference>
<gene>
    <name evidence="8" type="primary">potA</name>
    <name evidence="10" type="ORF">ABB55_15580</name>
</gene>
<dbReference type="SMART" id="SM00382">
    <property type="entry name" value="AAA"/>
    <property type="match status" value="1"/>
</dbReference>
<dbReference type="GO" id="GO:0015417">
    <property type="term" value="F:ABC-type polyamine transporter activity"/>
    <property type="evidence" value="ECO:0007669"/>
    <property type="project" value="UniProtKB-EC"/>
</dbReference>
<keyword evidence="7 8" id="KW-0472">Membrane</keyword>
<evidence type="ECO:0000259" key="9">
    <source>
        <dbReference type="PROSITE" id="PS50893"/>
    </source>
</evidence>
<proteinExistence type="inferred from homology"/>
<protein>
    <recommendedName>
        <fullName evidence="8">Spermidine/putrescine import ATP-binding protein PotA</fullName>
        <ecNumber evidence="8">7.6.2.11</ecNumber>
    </recommendedName>
</protein>
<keyword evidence="11" id="KW-1185">Reference proteome</keyword>
<keyword evidence="5 8" id="KW-0067">ATP-binding</keyword>
<dbReference type="PANTHER" id="PTHR42781:SF4">
    <property type="entry name" value="SPERMIDINE_PUTRESCINE IMPORT ATP-BINDING PROTEIN POTA"/>
    <property type="match status" value="1"/>
</dbReference>
<comment type="subunit">
    <text evidence="8">The complex is composed of two ATP-binding proteins (PotA), two transmembrane proteins (PotB and PotC) and a solute-binding protein (PotD).</text>
</comment>
<evidence type="ECO:0000256" key="6">
    <source>
        <dbReference type="ARBA" id="ARBA00022967"/>
    </source>
</evidence>
<keyword evidence="4 8" id="KW-0547">Nucleotide-binding</keyword>
<dbReference type="AlphaFoldDB" id="A0A0P6W7X2"/>
<evidence type="ECO:0000256" key="3">
    <source>
        <dbReference type="ARBA" id="ARBA00022475"/>
    </source>
</evidence>
<comment type="function">
    <text evidence="8">Part of the ABC transporter complex PotABCD involved in spermidine/putrescine import. Responsible for energy coupling to the transport system.</text>
</comment>
<dbReference type="Proteomes" id="UP000048984">
    <property type="component" value="Unassembled WGS sequence"/>
</dbReference>
<dbReference type="PROSITE" id="PS50893">
    <property type="entry name" value="ABC_TRANSPORTER_2"/>
    <property type="match status" value="1"/>
</dbReference>
<accession>A0A0P6W7X2</accession>
<dbReference type="SUPFAM" id="SSF52540">
    <property type="entry name" value="P-loop containing nucleoside triphosphate hydrolases"/>
    <property type="match status" value="1"/>
</dbReference>
<dbReference type="InterPro" id="IPR003439">
    <property type="entry name" value="ABC_transporter-like_ATP-bd"/>
</dbReference>
<dbReference type="PROSITE" id="PS00211">
    <property type="entry name" value="ABC_TRANSPORTER_1"/>
    <property type="match status" value="1"/>
</dbReference>
<reference evidence="10 11" key="2">
    <citation type="submission" date="2015-10" db="EMBL/GenBank/DDBJ databases">
        <title>Draft Genome Sequence of Prosthecomicrobium hirschii ATCC 27832.</title>
        <authorList>
            <person name="Daniel J."/>
            <person name="Givan S.A."/>
            <person name="Brun Y.V."/>
            <person name="Brown P.J."/>
        </authorList>
    </citation>
    <scope>NUCLEOTIDE SEQUENCE [LARGE SCALE GENOMIC DNA]</scope>
    <source>
        <strain evidence="10 11">16</strain>
    </source>
</reference>
<dbReference type="InterPro" id="IPR003593">
    <property type="entry name" value="AAA+_ATPase"/>
</dbReference>
<dbReference type="GO" id="GO:0043190">
    <property type="term" value="C:ATP-binding cassette (ABC) transporter complex"/>
    <property type="evidence" value="ECO:0007669"/>
    <property type="project" value="InterPro"/>
</dbReference>
<dbReference type="RefSeq" id="WP_054359628.1">
    <property type="nucleotide sequence ID" value="NZ_LJYW01000001.1"/>
</dbReference>
<dbReference type="SUPFAM" id="SSF50331">
    <property type="entry name" value="MOP-like"/>
    <property type="match status" value="1"/>
</dbReference>
<evidence type="ECO:0000256" key="1">
    <source>
        <dbReference type="ARBA" id="ARBA00004417"/>
    </source>
</evidence>
<dbReference type="Gene3D" id="2.40.50.100">
    <property type="match status" value="1"/>
</dbReference>
<name>A0A0P6W7X2_9HYPH</name>
<keyword evidence="3 8" id="KW-1003">Cell membrane</keyword>
<dbReference type="NCBIfam" id="TIGR01187">
    <property type="entry name" value="potA"/>
    <property type="match status" value="1"/>
</dbReference>
<dbReference type="Pfam" id="PF08402">
    <property type="entry name" value="TOBE_2"/>
    <property type="match status" value="1"/>
</dbReference>
<dbReference type="InterPro" id="IPR027417">
    <property type="entry name" value="P-loop_NTPase"/>
</dbReference>
<evidence type="ECO:0000313" key="10">
    <source>
        <dbReference type="EMBL" id="KPL53463.1"/>
    </source>
</evidence>
<comment type="similarity">
    <text evidence="8">Belongs to the ABC transporter superfamily. Spermidine/putrescine importer (TC 3.A.1.11.1) family.</text>
</comment>
<dbReference type="EC" id="7.6.2.11" evidence="8"/>
<evidence type="ECO:0000313" key="11">
    <source>
        <dbReference type="Proteomes" id="UP000048984"/>
    </source>
</evidence>